<name>A0A382WG02_9ZZZZ</name>
<dbReference type="AlphaFoldDB" id="A0A382WG02"/>
<feature type="non-terminal residue" evidence="2">
    <location>
        <position position="1"/>
    </location>
</feature>
<organism evidence="2">
    <name type="scientific">marine metagenome</name>
    <dbReference type="NCBI Taxonomy" id="408172"/>
    <lineage>
        <taxon>unclassified sequences</taxon>
        <taxon>metagenomes</taxon>
        <taxon>ecological metagenomes</taxon>
    </lineage>
</organism>
<evidence type="ECO:0000313" key="2">
    <source>
        <dbReference type="EMBL" id="SVD57534.1"/>
    </source>
</evidence>
<proteinExistence type="predicted"/>
<accession>A0A382WG02</accession>
<feature type="region of interest" description="Disordered" evidence="1">
    <location>
        <begin position="44"/>
        <end position="66"/>
    </location>
</feature>
<feature type="compositionally biased region" description="Basic residues" evidence="1">
    <location>
        <begin position="44"/>
        <end position="53"/>
    </location>
</feature>
<protein>
    <submittedName>
        <fullName evidence="2">Uncharacterized protein</fullName>
    </submittedName>
</protein>
<dbReference type="EMBL" id="UINC01159449">
    <property type="protein sequence ID" value="SVD57534.1"/>
    <property type="molecule type" value="Genomic_DNA"/>
</dbReference>
<reference evidence="2" key="1">
    <citation type="submission" date="2018-05" db="EMBL/GenBank/DDBJ databases">
        <authorList>
            <person name="Lanie J.A."/>
            <person name="Ng W.-L."/>
            <person name="Kazmierczak K.M."/>
            <person name="Andrzejewski T.M."/>
            <person name="Davidsen T.M."/>
            <person name="Wayne K.J."/>
            <person name="Tettelin H."/>
            <person name="Glass J.I."/>
            <person name="Rusch D."/>
            <person name="Podicherti R."/>
            <person name="Tsui H.-C.T."/>
            <person name="Winkler M.E."/>
        </authorList>
    </citation>
    <scope>NUCLEOTIDE SEQUENCE</scope>
</reference>
<sequence length="248" mass="28993">LLIASQYTFRYVREEKGRIALDDLIDYLYAWFLSLIPEAPEIKPRKKFQHPPKPKAPPAEKPSVPDIVIPESALEDDDDVYWDSAKKEWKKKQPEGETIKRYKKKKYRGEINTLPWEEQEFLKEMAVPETIPEHKHVTAIQTDIDEVLKVVSDAEEAEAKASFGTDFPRGPQKGEMFLRVDTLPTKLYKFNGDKWIEIDKDMSETYTYNPSYVKFLVNKISQGEYDPDLLSDAEQEQLRRYLRESGDQ</sequence>
<evidence type="ECO:0000256" key="1">
    <source>
        <dbReference type="SAM" id="MobiDB-lite"/>
    </source>
</evidence>
<gene>
    <name evidence="2" type="ORF">METZ01_LOCUS410388</name>
</gene>